<dbReference type="CDD" id="cd04301">
    <property type="entry name" value="NAT_SF"/>
    <property type="match status" value="1"/>
</dbReference>
<dbReference type="RefSeq" id="WP_310372487.1">
    <property type="nucleotide sequence ID" value="NZ_JAVDXT010000001.1"/>
</dbReference>
<dbReference type="PROSITE" id="PS51186">
    <property type="entry name" value="GNAT"/>
    <property type="match status" value="1"/>
</dbReference>
<reference evidence="2 3" key="1">
    <citation type="submission" date="2023-07" db="EMBL/GenBank/DDBJ databases">
        <title>Sorghum-associated microbial communities from plants grown in Nebraska, USA.</title>
        <authorList>
            <person name="Schachtman D."/>
        </authorList>
    </citation>
    <scope>NUCLEOTIDE SEQUENCE [LARGE SCALE GENOMIC DNA]</scope>
    <source>
        <strain evidence="2 3">BE313</strain>
    </source>
</reference>
<organism evidence="2 3">
    <name type="scientific">Rhodoferax ferrireducens</name>
    <dbReference type="NCBI Taxonomy" id="192843"/>
    <lineage>
        <taxon>Bacteria</taxon>
        <taxon>Pseudomonadati</taxon>
        <taxon>Pseudomonadota</taxon>
        <taxon>Betaproteobacteria</taxon>
        <taxon>Burkholderiales</taxon>
        <taxon>Comamonadaceae</taxon>
        <taxon>Rhodoferax</taxon>
    </lineage>
</organism>
<protein>
    <submittedName>
        <fullName evidence="2">GNAT family N-acyltransferase</fullName>
    </submittedName>
</protein>
<sequence length="146" mass="15711">MSTTTLSVGPWSALGSAASQVRNAVFVQEQGIPAEMEWDVADQDAVHAVVYDAQGEPVATGRLLPQSPGVARIGRMAVLKTLRGSHLGQRVLEALVQAARERGDVEVCLHAQTSAQGFYERLGFTPRGAVYAEVGIPHIEMFLDIR</sequence>
<dbReference type="InterPro" id="IPR016181">
    <property type="entry name" value="Acyl_CoA_acyltransferase"/>
</dbReference>
<evidence type="ECO:0000259" key="1">
    <source>
        <dbReference type="PROSITE" id="PS51186"/>
    </source>
</evidence>
<dbReference type="SUPFAM" id="SSF55729">
    <property type="entry name" value="Acyl-CoA N-acyltransferases (Nat)"/>
    <property type="match status" value="1"/>
</dbReference>
<keyword evidence="3" id="KW-1185">Reference proteome</keyword>
<dbReference type="EMBL" id="JAVDXT010000001">
    <property type="protein sequence ID" value="MDR7377079.1"/>
    <property type="molecule type" value="Genomic_DNA"/>
</dbReference>
<dbReference type="PANTHER" id="PTHR13355:SF11">
    <property type="entry name" value="GLUCOSAMINE 6-PHOSPHATE N-ACETYLTRANSFERASE"/>
    <property type="match status" value="1"/>
</dbReference>
<dbReference type="InterPro" id="IPR039143">
    <property type="entry name" value="GNPNAT1-like"/>
</dbReference>
<dbReference type="Proteomes" id="UP001180487">
    <property type="component" value="Unassembled WGS sequence"/>
</dbReference>
<evidence type="ECO:0000313" key="3">
    <source>
        <dbReference type="Proteomes" id="UP001180487"/>
    </source>
</evidence>
<proteinExistence type="predicted"/>
<dbReference type="PANTHER" id="PTHR13355">
    <property type="entry name" value="GLUCOSAMINE 6-PHOSPHATE N-ACETYLTRANSFERASE"/>
    <property type="match status" value="1"/>
</dbReference>
<gene>
    <name evidence="2" type="ORF">J2X19_001737</name>
</gene>
<accession>A0ABU2C6W3</accession>
<feature type="domain" description="N-acetyltransferase" evidence="1">
    <location>
        <begin position="3"/>
        <end position="146"/>
    </location>
</feature>
<dbReference type="Pfam" id="PF13673">
    <property type="entry name" value="Acetyltransf_10"/>
    <property type="match status" value="1"/>
</dbReference>
<comment type="caution">
    <text evidence="2">The sequence shown here is derived from an EMBL/GenBank/DDBJ whole genome shotgun (WGS) entry which is preliminary data.</text>
</comment>
<evidence type="ECO:0000313" key="2">
    <source>
        <dbReference type="EMBL" id="MDR7377079.1"/>
    </source>
</evidence>
<dbReference type="Gene3D" id="3.40.630.30">
    <property type="match status" value="1"/>
</dbReference>
<dbReference type="InterPro" id="IPR000182">
    <property type="entry name" value="GNAT_dom"/>
</dbReference>
<name>A0ABU2C6W3_9BURK</name>